<dbReference type="SUPFAM" id="SSF56104">
    <property type="entry name" value="SAICAR synthase-like"/>
    <property type="match status" value="1"/>
</dbReference>
<proteinExistence type="inferred from homology"/>
<keyword evidence="6" id="KW-1185">Reference proteome</keyword>
<name>A2DA43_TRIV3</name>
<dbReference type="GO" id="GO:0000828">
    <property type="term" value="F:inositol hexakisphosphate kinase activity"/>
    <property type="evidence" value="ECO:0000318"/>
    <property type="project" value="GO_Central"/>
</dbReference>
<gene>
    <name evidence="5" type="ORF">TVAG_476200</name>
</gene>
<dbReference type="VEuPathDB" id="TrichDB:TVAG_476200"/>
<keyword evidence="3 4" id="KW-0418">Kinase</keyword>
<dbReference type="eggNOG" id="KOG1620">
    <property type="taxonomic scope" value="Eukaryota"/>
</dbReference>
<comment type="similarity">
    <text evidence="1 4">Belongs to the inositol phosphokinase (IPK) family.</text>
</comment>
<dbReference type="Pfam" id="PF03770">
    <property type="entry name" value="IPK"/>
    <property type="match status" value="1"/>
</dbReference>
<dbReference type="GO" id="GO:0005634">
    <property type="term" value="C:nucleus"/>
    <property type="evidence" value="ECO:0000318"/>
    <property type="project" value="GO_Central"/>
</dbReference>
<dbReference type="EC" id="2.7.-.-" evidence="4"/>
<dbReference type="GO" id="GO:0005737">
    <property type="term" value="C:cytoplasm"/>
    <property type="evidence" value="ECO:0000318"/>
    <property type="project" value="GO_Central"/>
</dbReference>
<dbReference type="KEGG" id="tva:5468250"/>
<dbReference type="InterPro" id="IPR005522">
    <property type="entry name" value="IPK"/>
</dbReference>
<dbReference type="Gene3D" id="3.30.470.160">
    <property type="entry name" value="Inositol polyphosphate kinase"/>
    <property type="match status" value="1"/>
</dbReference>
<dbReference type="PANTHER" id="PTHR12400">
    <property type="entry name" value="INOSITOL POLYPHOSPHATE KINASE"/>
    <property type="match status" value="1"/>
</dbReference>
<dbReference type="PANTHER" id="PTHR12400:SF21">
    <property type="entry name" value="KINASE"/>
    <property type="match status" value="1"/>
</dbReference>
<dbReference type="AlphaFoldDB" id="A2DA43"/>
<sequence length="254" mass="28882">MCEIEFTGALPGQAGGHGKIMQCYDKKSSTHCIAKPVDQREADAYNILQKTPLEPYVPRYFGIHNVDGKDWIVIEDLTYGFTSPCVADLKVGTRHYDFYSSQAKIDYLVGKQVGSTTNSHGVRVIGINLRKDKQDIYVQDKKQGLKNTAEQFVQSLHTLLPGNLKDIFHKRLTQIRDAFVEMQKQYPGFRIYASSILVTYDGDAKEYTENNVKIMLIDLAHFYIDITKEGADYNNHEFDDGVLLGLNHMVEFTK</sequence>
<dbReference type="Proteomes" id="UP000001542">
    <property type="component" value="Unassembled WGS sequence"/>
</dbReference>
<evidence type="ECO:0000256" key="3">
    <source>
        <dbReference type="ARBA" id="ARBA00022777"/>
    </source>
</evidence>
<dbReference type="VEuPathDB" id="TrichDB:TVAGG3_0266180"/>
<dbReference type="GO" id="GO:0046854">
    <property type="term" value="P:phosphatidylinositol phosphate biosynthetic process"/>
    <property type="evidence" value="ECO:0000318"/>
    <property type="project" value="GO_Central"/>
</dbReference>
<dbReference type="InterPro" id="IPR038286">
    <property type="entry name" value="IPK_sf"/>
</dbReference>
<evidence type="ECO:0000256" key="2">
    <source>
        <dbReference type="ARBA" id="ARBA00022679"/>
    </source>
</evidence>
<dbReference type="FunCoup" id="A2DA43">
    <property type="interactions" value="325"/>
</dbReference>
<evidence type="ECO:0000313" key="6">
    <source>
        <dbReference type="Proteomes" id="UP000001542"/>
    </source>
</evidence>
<dbReference type="SMR" id="A2DA43"/>
<organism evidence="5 6">
    <name type="scientific">Trichomonas vaginalis (strain ATCC PRA-98 / G3)</name>
    <dbReference type="NCBI Taxonomy" id="412133"/>
    <lineage>
        <taxon>Eukaryota</taxon>
        <taxon>Metamonada</taxon>
        <taxon>Parabasalia</taxon>
        <taxon>Trichomonadida</taxon>
        <taxon>Trichomonadidae</taxon>
        <taxon>Trichomonas</taxon>
    </lineage>
</organism>
<evidence type="ECO:0000313" key="5">
    <source>
        <dbReference type="EMBL" id="EAY22691.1"/>
    </source>
</evidence>
<dbReference type="STRING" id="5722.A2DA43"/>
<dbReference type="OrthoDB" id="338650at2759"/>
<accession>A2DA43</accession>
<evidence type="ECO:0000256" key="1">
    <source>
        <dbReference type="ARBA" id="ARBA00007374"/>
    </source>
</evidence>
<dbReference type="GO" id="GO:0032958">
    <property type="term" value="P:inositol phosphate biosynthetic process"/>
    <property type="evidence" value="ECO:0000318"/>
    <property type="project" value="GO_Central"/>
</dbReference>
<dbReference type="InParanoid" id="A2DA43"/>
<keyword evidence="2 4" id="KW-0808">Transferase</keyword>
<protein>
    <recommendedName>
        <fullName evidence="4">Kinase</fullName>
        <ecNumber evidence="4">2.7.-.-</ecNumber>
    </recommendedName>
</protein>
<dbReference type="EMBL" id="DS113182">
    <property type="protein sequence ID" value="EAY22691.1"/>
    <property type="molecule type" value="Genomic_DNA"/>
</dbReference>
<evidence type="ECO:0000256" key="4">
    <source>
        <dbReference type="RuleBase" id="RU363090"/>
    </source>
</evidence>
<dbReference type="RefSeq" id="XP_001583677.1">
    <property type="nucleotide sequence ID" value="XM_001583627.1"/>
</dbReference>
<reference evidence="5" key="1">
    <citation type="submission" date="2006-10" db="EMBL/GenBank/DDBJ databases">
        <authorList>
            <person name="Amadeo P."/>
            <person name="Zhao Q."/>
            <person name="Wortman J."/>
            <person name="Fraser-Liggett C."/>
            <person name="Carlton J."/>
        </authorList>
    </citation>
    <scope>NUCLEOTIDE SEQUENCE</scope>
    <source>
        <strain evidence="5">G3</strain>
    </source>
</reference>
<reference evidence="5" key="2">
    <citation type="journal article" date="2007" name="Science">
        <title>Draft genome sequence of the sexually transmitted pathogen Trichomonas vaginalis.</title>
        <authorList>
            <person name="Carlton J.M."/>
            <person name="Hirt R.P."/>
            <person name="Silva J.C."/>
            <person name="Delcher A.L."/>
            <person name="Schatz M."/>
            <person name="Zhao Q."/>
            <person name="Wortman J.R."/>
            <person name="Bidwell S.L."/>
            <person name="Alsmark U.C.M."/>
            <person name="Besteiro S."/>
            <person name="Sicheritz-Ponten T."/>
            <person name="Noel C.J."/>
            <person name="Dacks J.B."/>
            <person name="Foster P.G."/>
            <person name="Simillion C."/>
            <person name="Van de Peer Y."/>
            <person name="Miranda-Saavedra D."/>
            <person name="Barton G.J."/>
            <person name="Westrop G.D."/>
            <person name="Mueller S."/>
            <person name="Dessi D."/>
            <person name="Fiori P.L."/>
            <person name="Ren Q."/>
            <person name="Paulsen I."/>
            <person name="Zhang H."/>
            <person name="Bastida-Corcuera F.D."/>
            <person name="Simoes-Barbosa A."/>
            <person name="Brown M.T."/>
            <person name="Hayes R.D."/>
            <person name="Mukherjee M."/>
            <person name="Okumura C.Y."/>
            <person name="Schneider R."/>
            <person name="Smith A.J."/>
            <person name="Vanacova S."/>
            <person name="Villalvazo M."/>
            <person name="Haas B.J."/>
            <person name="Pertea M."/>
            <person name="Feldblyum T.V."/>
            <person name="Utterback T.R."/>
            <person name="Shu C.L."/>
            <person name="Osoegawa K."/>
            <person name="de Jong P.J."/>
            <person name="Hrdy I."/>
            <person name="Horvathova L."/>
            <person name="Zubacova Z."/>
            <person name="Dolezal P."/>
            <person name="Malik S.B."/>
            <person name="Logsdon J.M. Jr."/>
            <person name="Henze K."/>
            <person name="Gupta A."/>
            <person name="Wang C.C."/>
            <person name="Dunne R.L."/>
            <person name="Upcroft J.A."/>
            <person name="Upcroft P."/>
            <person name="White O."/>
            <person name="Salzberg S.L."/>
            <person name="Tang P."/>
            <person name="Chiu C.-H."/>
            <person name="Lee Y.-S."/>
            <person name="Embley T.M."/>
            <person name="Coombs G.H."/>
            <person name="Mottram J.C."/>
            <person name="Tachezy J."/>
            <person name="Fraser-Liggett C.M."/>
            <person name="Johnson P.J."/>
        </authorList>
    </citation>
    <scope>NUCLEOTIDE SEQUENCE [LARGE SCALE GENOMIC DNA]</scope>
    <source>
        <strain evidence="5">G3</strain>
    </source>
</reference>